<dbReference type="PANTHER" id="PTHR10900">
    <property type="entry name" value="PERIOSTIN-RELATED"/>
    <property type="match status" value="1"/>
</dbReference>
<reference evidence="4" key="1">
    <citation type="submission" date="2015-11" db="EMBL/GenBank/DDBJ databases">
        <title>De novo transcriptome assembly of four potential Pierce s Disease insect vectors from Arizona vineyards.</title>
        <authorList>
            <person name="Tassone E.E."/>
        </authorList>
    </citation>
    <scope>NUCLEOTIDE SEQUENCE</scope>
</reference>
<feature type="chain" id="PRO_5008584060" description="FAS1 domain-containing protein" evidence="2">
    <location>
        <begin position="27"/>
        <end position="837"/>
    </location>
</feature>
<sequence>MQRLSGSRSISLLVFIAALWLGNTHGQDLFGDVLSSSNNQLWKSFQEEMKTLEQAAHRVNTLLVNAHPPKVEADQEAKPAEQPEVTVLASPDVLKDGLHTKLESPKTKENRKEEKVEPELTGGIDESFSPHHLNLGSFINSFGLFKSLPEPWWKGKNVCVEKSEMVEDKQQGEKEVNKHLIIMGTGTFEHCKQTSGKYICKTVTSTPQSTKTVSVTYQCCEGSRRQGNECVQVELKDPIDVLDSLGSKDFASLVKSQDVLRSLVDHNITIFAPVDAAMRSLNVDFQESNQIRGSRQVRAVEEWNDITPESSDTGLSGREMVLAHVTSSLLEVDDFTNEMVLNSSYKNSPLRVNIYPGREEAVLTVNCARLLSMDNLASNARVHTVDRVLEPVTQSVVDILSQPQFSQFKQFLEQEDLMETLTNATGVTVFAPNNDAWEKLGDGLRDKYSRGEACIDKVVKHHILPLTLCAAPVSEGRLTTADMNGELVRLWREQDGQLMVDEKGRVVQEDIVATNGVVHVLDKVLTPKSAKPLSELLLSSNHTTWLGLLDRAGLMEELNRQENITVLVPTERVLTEENTRALLDAMDAETLKRVLLYHVTQQAGACELRDRASLRTQAGPSLTVTLTNPFAMFAGVEPRAAVQCAPLGHTDGKACHVTAHEITRLLLPPNSTVLQLIADNPQLTFFKRVLEGTEMEKDLELKSELLAEGFTLLAPTDDSFNRLDEDVLSRLLTDKKFADEVVRTHVLKGPVCCSSISSIPWPFTNNVKTIDGRKIQVNRDRRNRVLFGNSATEKCDVIATDGIVHIVDNVLLPQVSRIKLGNVAFGDPNRQIMLFGI</sequence>
<dbReference type="AlphaFoldDB" id="A0A1B6H4D8"/>
<dbReference type="Gene3D" id="2.30.180.10">
    <property type="entry name" value="FAS1 domain"/>
    <property type="match status" value="4"/>
</dbReference>
<accession>A0A1B6H4D8</accession>
<dbReference type="PROSITE" id="PS50213">
    <property type="entry name" value="FAS1"/>
    <property type="match status" value="4"/>
</dbReference>
<organism evidence="4">
    <name type="scientific">Cuerna arida</name>
    <dbReference type="NCBI Taxonomy" id="1464854"/>
    <lineage>
        <taxon>Eukaryota</taxon>
        <taxon>Metazoa</taxon>
        <taxon>Ecdysozoa</taxon>
        <taxon>Arthropoda</taxon>
        <taxon>Hexapoda</taxon>
        <taxon>Insecta</taxon>
        <taxon>Pterygota</taxon>
        <taxon>Neoptera</taxon>
        <taxon>Paraneoptera</taxon>
        <taxon>Hemiptera</taxon>
        <taxon>Auchenorrhyncha</taxon>
        <taxon>Membracoidea</taxon>
        <taxon>Cicadellidae</taxon>
        <taxon>Cicadellinae</taxon>
        <taxon>Proconiini</taxon>
        <taxon>Cuerna</taxon>
    </lineage>
</organism>
<feature type="signal peptide" evidence="2">
    <location>
        <begin position="1"/>
        <end position="26"/>
    </location>
</feature>
<feature type="domain" description="FAS1" evidence="3">
    <location>
        <begin position="238"/>
        <end position="389"/>
    </location>
</feature>
<feature type="compositionally biased region" description="Basic and acidic residues" evidence="1">
    <location>
        <begin position="98"/>
        <end position="118"/>
    </location>
</feature>
<dbReference type="GO" id="GO:0007155">
    <property type="term" value="P:cell adhesion"/>
    <property type="evidence" value="ECO:0007669"/>
    <property type="project" value="TreeGrafter"/>
</dbReference>
<evidence type="ECO:0000259" key="3">
    <source>
        <dbReference type="PROSITE" id="PS50213"/>
    </source>
</evidence>
<dbReference type="SMART" id="SM00554">
    <property type="entry name" value="FAS1"/>
    <property type="match status" value="4"/>
</dbReference>
<gene>
    <name evidence="4" type="ORF">g.17381</name>
</gene>
<dbReference type="GO" id="GO:0005615">
    <property type="term" value="C:extracellular space"/>
    <property type="evidence" value="ECO:0007669"/>
    <property type="project" value="TreeGrafter"/>
</dbReference>
<name>A0A1B6H4D8_9HEMI</name>
<evidence type="ECO:0000313" key="4">
    <source>
        <dbReference type="EMBL" id="JAS69555.1"/>
    </source>
</evidence>
<dbReference type="Pfam" id="PF02469">
    <property type="entry name" value="Fasciclin"/>
    <property type="match status" value="4"/>
</dbReference>
<proteinExistence type="predicted"/>
<dbReference type="GO" id="GO:0030198">
    <property type="term" value="P:extracellular matrix organization"/>
    <property type="evidence" value="ECO:0007669"/>
    <property type="project" value="TreeGrafter"/>
</dbReference>
<evidence type="ECO:0000256" key="2">
    <source>
        <dbReference type="SAM" id="SignalP"/>
    </source>
</evidence>
<dbReference type="GO" id="GO:0050839">
    <property type="term" value="F:cell adhesion molecule binding"/>
    <property type="evidence" value="ECO:0007669"/>
    <property type="project" value="TreeGrafter"/>
</dbReference>
<dbReference type="InterPro" id="IPR000782">
    <property type="entry name" value="FAS1_domain"/>
</dbReference>
<dbReference type="SUPFAM" id="SSF82153">
    <property type="entry name" value="FAS1 domain"/>
    <property type="match status" value="4"/>
</dbReference>
<protein>
    <recommendedName>
        <fullName evidence="3">FAS1 domain-containing protein</fullName>
    </recommendedName>
</protein>
<dbReference type="GO" id="GO:0031012">
    <property type="term" value="C:extracellular matrix"/>
    <property type="evidence" value="ECO:0007669"/>
    <property type="project" value="TreeGrafter"/>
</dbReference>
<keyword evidence="2" id="KW-0732">Signal</keyword>
<dbReference type="PANTHER" id="PTHR10900:SF77">
    <property type="entry name" value="FI19380P1"/>
    <property type="match status" value="1"/>
</dbReference>
<dbReference type="InterPro" id="IPR050904">
    <property type="entry name" value="Adhesion/Biosynth-related"/>
</dbReference>
<evidence type="ECO:0000256" key="1">
    <source>
        <dbReference type="SAM" id="MobiDB-lite"/>
    </source>
</evidence>
<feature type="region of interest" description="Disordered" evidence="1">
    <location>
        <begin position="98"/>
        <end position="124"/>
    </location>
</feature>
<feature type="domain" description="FAS1" evidence="3">
    <location>
        <begin position="670"/>
        <end position="811"/>
    </location>
</feature>
<dbReference type="InterPro" id="IPR036378">
    <property type="entry name" value="FAS1_dom_sf"/>
</dbReference>
<dbReference type="EMBL" id="GECZ01000214">
    <property type="protein sequence ID" value="JAS69555.1"/>
    <property type="molecule type" value="Transcribed_RNA"/>
</dbReference>
<feature type="domain" description="FAS1" evidence="3">
    <location>
        <begin position="392"/>
        <end position="525"/>
    </location>
</feature>
<feature type="domain" description="FAS1" evidence="3">
    <location>
        <begin position="529"/>
        <end position="666"/>
    </location>
</feature>